<dbReference type="Pfam" id="PF01145">
    <property type="entry name" value="Band_7"/>
    <property type="match status" value="1"/>
</dbReference>
<dbReference type="PANTHER" id="PTHR42911">
    <property type="entry name" value="MODULATOR OF FTSH PROTEASE HFLC"/>
    <property type="match status" value="1"/>
</dbReference>
<evidence type="ECO:0000313" key="7">
    <source>
        <dbReference type="EMBL" id="OIR04531.1"/>
    </source>
</evidence>
<name>A0A1J5S9C7_9ZZZZ</name>
<protein>
    <submittedName>
        <fullName evidence="7">Modulator of FtsH protease HflC</fullName>
    </submittedName>
</protein>
<evidence type="ECO:0000259" key="6">
    <source>
        <dbReference type="SMART" id="SM00244"/>
    </source>
</evidence>
<keyword evidence="5" id="KW-0472">Membrane</keyword>
<keyword evidence="4" id="KW-1133">Transmembrane helix</keyword>
<feature type="domain" description="Band 7" evidence="6">
    <location>
        <begin position="20"/>
        <end position="185"/>
    </location>
</feature>
<dbReference type="PIRSF" id="PIRSF005651">
    <property type="entry name" value="HflC"/>
    <property type="match status" value="1"/>
</dbReference>
<dbReference type="GO" id="GO:0006508">
    <property type="term" value="P:proteolysis"/>
    <property type="evidence" value="ECO:0007669"/>
    <property type="project" value="UniProtKB-KW"/>
</dbReference>
<dbReference type="InterPro" id="IPR001107">
    <property type="entry name" value="Band_7"/>
</dbReference>
<dbReference type="SMART" id="SM00244">
    <property type="entry name" value="PHB"/>
    <property type="match status" value="1"/>
</dbReference>
<dbReference type="CDD" id="cd03405">
    <property type="entry name" value="SPFH_HflC"/>
    <property type="match status" value="1"/>
</dbReference>
<keyword evidence="7" id="KW-0645">Protease</keyword>
<proteinExistence type="inferred from homology"/>
<accession>A0A1J5S9C7</accession>
<keyword evidence="7" id="KW-0378">Hydrolase</keyword>
<evidence type="ECO:0000256" key="1">
    <source>
        <dbReference type="ARBA" id="ARBA00004370"/>
    </source>
</evidence>
<sequence length="290" mass="33318">MKNLSRVLIIAIVSILLISTSVFTVHQTQFVVVKRLGEIVSVKKSPGLYFKVPLVDDLKYFDNRIVTLDWEQPAKFNTSENKYMMVDSFIKWRIIDPAKYYVSIKEGGEAAAEDRLAKVVNAGFRYEFGKRTVHEVIAGERTVIMDNLRKRADLEARQIGIQVVDVRLKRVDYSDDISKSVYDRMIAERKRIANQLRSEGSAASEKIRADADKQREVILAEAFRDAQKTKGEGDAIASEIYNQSYSKNPEFYAFYRSTEAYKNSFKNKSDVMVLDPGSDFFKYMRSPVRK</sequence>
<evidence type="ECO:0000256" key="3">
    <source>
        <dbReference type="ARBA" id="ARBA00022692"/>
    </source>
</evidence>
<dbReference type="AlphaFoldDB" id="A0A1J5S9C7"/>
<comment type="caution">
    <text evidence="7">The sequence shown here is derived from an EMBL/GenBank/DDBJ whole genome shotgun (WGS) entry which is preliminary data.</text>
</comment>
<evidence type="ECO:0000256" key="4">
    <source>
        <dbReference type="ARBA" id="ARBA00022989"/>
    </source>
</evidence>
<dbReference type="EMBL" id="MLJW01000057">
    <property type="protein sequence ID" value="OIR04531.1"/>
    <property type="molecule type" value="Genomic_DNA"/>
</dbReference>
<dbReference type="NCBIfam" id="TIGR01932">
    <property type="entry name" value="hflC"/>
    <property type="match status" value="1"/>
</dbReference>
<dbReference type="InterPro" id="IPR010200">
    <property type="entry name" value="HflC"/>
</dbReference>
<organism evidence="7">
    <name type="scientific">mine drainage metagenome</name>
    <dbReference type="NCBI Taxonomy" id="410659"/>
    <lineage>
        <taxon>unclassified sequences</taxon>
        <taxon>metagenomes</taxon>
        <taxon>ecological metagenomes</taxon>
    </lineage>
</organism>
<dbReference type="SUPFAM" id="SSF117892">
    <property type="entry name" value="Band 7/SPFH domain"/>
    <property type="match status" value="1"/>
</dbReference>
<dbReference type="GO" id="GO:0016020">
    <property type="term" value="C:membrane"/>
    <property type="evidence" value="ECO:0007669"/>
    <property type="project" value="UniProtKB-SubCell"/>
</dbReference>
<dbReference type="Gene3D" id="3.30.479.30">
    <property type="entry name" value="Band 7 domain"/>
    <property type="match status" value="1"/>
</dbReference>
<evidence type="ECO:0000256" key="5">
    <source>
        <dbReference type="ARBA" id="ARBA00023136"/>
    </source>
</evidence>
<reference evidence="7" key="1">
    <citation type="submission" date="2016-10" db="EMBL/GenBank/DDBJ databases">
        <title>Sequence of Gallionella enrichment culture.</title>
        <authorList>
            <person name="Poehlein A."/>
            <person name="Muehling M."/>
            <person name="Daniel R."/>
        </authorList>
    </citation>
    <scope>NUCLEOTIDE SEQUENCE</scope>
</reference>
<dbReference type="GO" id="GO:0008233">
    <property type="term" value="F:peptidase activity"/>
    <property type="evidence" value="ECO:0007669"/>
    <property type="project" value="UniProtKB-KW"/>
</dbReference>
<gene>
    <name evidence="7" type="primary">hflC_5</name>
    <name evidence="7" type="ORF">GALL_134670</name>
</gene>
<keyword evidence="3" id="KW-0812">Transmembrane</keyword>
<dbReference type="PANTHER" id="PTHR42911:SF1">
    <property type="entry name" value="MODULATOR OF FTSH PROTEASE HFLC"/>
    <property type="match status" value="1"/>
</dbReference>
<dbReference type="InterPro" id="IPR036013">
    <property type="entry name" value="Band_7/SPFH_dom_sf"/>
</dbReference>
<comment type="subcellular location">
    <subcellularLocation>
        <location evidence="1">Membrane</location>
    </subcellularLocation>
</comment>
<evidence type="ECO:0000256" key="2">
    <source>
        <dbReference type="ARBA" id="ARBA00007862"/>
    </source>
</evidence>
<comment type="similarity">
    <text evidence="2">Belongs to the band 7/mec-2 family. HflC subfamily.</text>
</comment>